<dbReference type="AlphaFoldDB" id="A0A176RWQ9"/>
<protein>
    <submittedName>
        <fullName evidence="1">Uncharacterized protein</fullName>
    </submittedName>
</protein>
<reference evidence="1 2" key="1">
    <citation type="submission" date="2016-05" db="EMBL/GenBank/DDBJ databases">
        <title>Single-cell genome of chain-forming Candidatus Thiomargarita nelsonii and comparison to other large sulfur-oxidizing bacteria.</title>
        <authorList>
            <person name="Winkel M."/>
            <person name="Salman V."/>
            <person name="Woyke T."/>
            <person name="Schulz-Vogt H."/>
            <person name="Richter M."/>
            <person name="Flood B."/>
            <person name="Bailey J."/>
            <person name="Amann R."/>
            <person name="Mussmann M."/>
        </authorList>
    </citation>
    <scope>NUCLEOTIDE SEQUENCE [LARGE SCALE GENOMIC DNA]</scope>
    <source>
        <strain evidence="1 2">THI036</strain>
    </source>
</reference>
<keyword evidence="2" id="KW-1185">Reference proteome</keyword>
<accession>A0A176RWQ9</accession>
<evidence type="ECO:0000313" key="1">
    <source>
        <dbReference type="EMBL" id="OAD20190.1"/>
    </source>
</evidence>
<name>A0A176RWQ9_9GAMM</name>
<dbReference type="Proteomes" id="UP000076962">
    <property type="component" value="Unassembled WGS sequence"/>
</dbReference>
<organism evidence="1 2">
    <name type="scientific">Candidatus Thiomargarita nelsonii</name>
    <dbReference type="NCBI Taxonomy" id="1003181"/>
    <lineage>
        <taxon>Bacteria</taxon>
        <taxon>Pseudomonadati</taxon>
        <taxon>Pseudomonadota</taxon>
        <taxon>Gammaproteobacteria</taxon>
        <taxon>Thiotrichales</taxon>
        <taxon>Thiotrichaceae</taxon>
        <taxon>Thiomargarita</taxon>
    </lineage>
</organism>
<evidence type="ECO:0000313" key="2">
    <source>
        <dbReference type="Proteomes" id="UP000076962"/>
    </source>
</evidence>
<dbReference type="EMBL" id="LUTY01002522">
    <property type="protein sequence ID" value="OAD20190.1"/>
    <property type="molecule type" value="Genomic_DNA"/>
</dbReference>
<proteinExistence type="predicted"/>
<comment type="caution">
    <text evidence="1">The sequence shown here is derived from an EMBL/GenBank/DDBJ whole genome shotgun (WGS) entry which is preliminary data.</text>
</comment>
<gene>
    <name evidence="1" type="ORF">THIOM_004125</name>
</gene>
<sequence>MVFHCSSCYCIQKINAIKLRATTRDCPYGNDILCRGNPLWLPLNLMVLIQEIRLALQKMESQAYLARTSFTIVGNACKLFSILLKSKVWADSRHFSA</sequence>